<organism evidence="1 2">
    <name type="scientific">Actinomadura harenae</name>
    <dbReference type="NCBI Taxonomy" id="2483351"/>
    <lineage>
        <taxon>Bacteria</taxon>
        <taxon>Bacillati</taxon>
        <taxon>Actinomycetota</taxon>
        <taxon>Actinomycetes</taxon>
        <taxon>Streptosporangiales</taxon>
        <taxon>Thermomonosporaceae</taxon>
        <taxon>Actinomadura</taxon>
    </lineage>
</organism>
<sequence length="131" mass="14992">MRDAIALIRIPGMRWPRTRRTRFQRHDPGPDLGWILEADGRRDEEAHVRRAHEAMAESPVTAGWILNVQPHRVEGYMGVSLWVALLGLGGRLDGRRIWIEASGVQDLLDMTDRIRSPEFREAMGDFGDSYT</sequence>
<gene>
    <name evidence="1" type="ORF">EBO15_19510</name>
</gene>
<protein>
    <submittedName>
        <fullName evidence="1">Uncharacterized protein</fullName>
    </submittedName>
</protein>
<evidence type="ECO:0000313" key="1">
    <source>
        <dbReference type="EMBL" id="RMI42428.1"/>
    </source>
</evidence>
<accession>A0A3M2M5P3</accession>
<name>A0A3M2M5P3_9ACTN</name>
<evidence type="ECO:0000313" key="2">
    <source>
        <dbReference type="Proteomes" id="UP000282674"/>
    </source>
</evidence>
<dbReference type="OrthoDB" id="3486106at2"/>
<reference evidence="1 2" key="1">
    <citation type="submission" date="2018-10" db="EMBL/GenBank/DDBJ databases">
        <title>Isolation from soil.</title>
        <authorList>
            <person name="Hu J."/>
        </authorList>
    </citation>
    <scope>NUCLEOTIDE SEQUENCE [LARGE SCALE GENOMIC DNA]</scope>
    <source>
        <strain evidence="1 2">NEAU-Ht49</strain>
    </source>
</reference>
<dbReference type="RefSeq" id="WP_147481555.1">
    <property type="nucleotide sequence ID" value="NZ_JBHSKC010000019.1"/>
</dbReference>
<proteinExistence type="predicted"/>
<dbReference type="EMBL" id="RFFG01000033">
    <property type="protein sequence ID" value="RMI42428.1"/>
    <property type="molecule type" value="Genomic_DNA"/>
</dbReference>
<dbReference type="Proteomes" id="UP000282674">
    <property type="component" value="Unassembled WGS sequence"/>
</dbReference>
<keyword evidence="2" id="KW-1185">Reference proteome</keyword>
<comment type="caution">
    <text evidence="1">The sequence shown here is derived from an EMBL/GenBank/DDBJ whole genome shotgun (WGS) entry which is preliminary data.</text>
</comment>
<dbReference type="AlphaFoldDB" id="A0A3M2M5P3"/>